<dbReference type="InterPro" id="IPR050789">
    <property type="entry name" value="Diverse_Enzym_Activities"/>
</dbReference>
<keyword evidence="1" id="KW-0732">Signal</keyword>
<dbReference type="EMBL" id="JBHUIT010000006">
    <property type="protein sequence ID" value="MFD2256338.1"/>
    <property type="molecule type" value="Genomic_DNA"/>
</dbReference>
<feature type="domain" description="Beta-lactamase-related" evidence="2">
    <location>
        <begin position="26"/>
        <end position="370"/>
    </location>
</feature>
<evidence type="ECO:0000313" key="3">
    <source>
        <dbReference type="EMBL" id="MFD2256338.1"/>
    </source>
</evidence>
<feature type="signal peptide" evidence="1">
    <location>
        <begin position="1"/>
        <end position="18"/>
    </location>
</feature>
<protein>
    <submittedName>
        <fullName evidence="3">Serine hydrolase domain-containing protein</fullName>
        <ecNumber evidence="3">3.-.-.-</ecNumber>
    </submittedName>
</protein>
<comment type="caution">
    <text evidence="3">The sequence shown here is derived from an EMBL/GenBank/DDBJ whole genome shotgun (WGS) entry which is preliminary data.</text>
</comment>
<dbReference type="InterPro" id="IPR012338">
    <property type="entry name" value="Beta-lactam/transpept-like"/>
</dbReference>
<keyword evidence="3" id="KW-0378">Hydrolase</keyword>
<gene>
    <name evidence="3" type="ORF">ACFSSA_06605</name>
</gene>
<proteinExistence type="predicted"/>
<reference evidence="4" key="1">
    <citation type="journal article" date="2019" name="Int. J. Syst. Evol. Microbiol.">
        <title>The Global Catalogue of Microorganisms (GCM) 10K type strain sequencing project: providing services to taxonomists for standard genome sequencing and annotation.</title>
        <authorList>
            <consortium name="The Broad Institute Genomics Platform"/>
            <consortium name="The Broad Institute Genome Sequencing Center for Infectious Disease"/>
            <person name="Wu L."/>
            <person name="Ma J."/>
        </authorList>
    </citation>
    <scope>NUCLEOTIDE SEQUENCE [LARGE SCALE GENOMIC DNA]</scope>
    <source>
        <strain evidence="4">CGMCC 4.7106</strain>
    </source>
</reference>
<dbReference type="Pfam" id="PF00144">
    <property type="entry name" value="Beta-lactamase"/>
    <property type="match status" value="1"/>
</dbReference>
<organism evidence="3 4">
    <name type="scientific">Luteolibacter algae</name>
    <dbReference type="NCBI Taxonomy" id="454151"/>
    <lineage>
        <taxon>Bacteria</taxon>
        <taxon>Pseudomonadati</taxon>
        <taxon>Verrucomicrobiota</taxon>
        <taxon>Verrucomicrobiia</taxon>
        <taxon>Verrucomicrobiales</taxon>
        <taxon>Verrucomicrobiaceae</taxon>
        <taxon>Luteolibacter</taxon>
    </lineage>
</organism>
<name>A0ABW5D7G9_9BACT</name>
<dbReference type="PANTHER" id="PTHR43283:SF3">
    <property type="entry name" value="BETA-LACTAMASE FAMILY PROTEIN (AFU_ORTHOLOGUE AFUA_5G07500)"/>
    <property type="match status" value="1"/>
</dbReference>
<evidence type="ECO:0000259" key="2">
    <source>
        <dbReference type="Pfam" id="PF00144"/>
    </source>
</evidence>
<accession>A0ABW5D7G9</accession>
<evidence type="ECO:0000256" key="1">
    <source>
        <dbReference type="SAM" id="SignalP"/>
    </source>
</evidence>
<sequence length="377" mass="40349">MIYKTLLAFFIAAGISQADPSAALEAFAKERIAAGTAAGIVTEVGDKDRVLIRDAAGFADLDKQVPMKEDTIFWIASMSKPICGSAVMMEVENGSIALSDAVAKYLPEFETLKGPDGKLASITIEQCLSHTSGLQDLTKEEDAAMKDLEQLSKVTAAKPLIFQPGTEWKYCQTGICIAARILEVVSGKNYPDYLSEHLFVPLGMKDTTFYPTEAQLPRIATSYKLTDKGLSPVPVFILHGKSPVSTDHYPTAAGGLFSTAVDYGKFARMILNGGEIDGKHYLSPESIKQMTTSHTDGLKAGFVAGNAYGLGWIAVQEALGVTSPLSEGSFGHGGAYGTQAWIDPVRGRYTLLMIQRSDLGNGDGSETRALFQKAAAE</sequence>
<dbReference type="Proteomes" id="UP001597375">
    <property type="component" value="Unassembled WGS sequence"/>
</dbReference>
<keyword evidence="4" id="KW-1185">Reference proteome</keyword>
<dbReference type="GO" id="GO:0016787">
    <property type="term" value="F:hydrolase activity"/>
    <property type="evidence" value="ECO:0007669"/>
    <property type="project" value="UniProtKB-KW"/>
</dbReference>
<dbReference type="SUPFAM" id="SSF56601">
    <property type="entry name" value="beta-lactamase/transpeptidase-like"/>
    <property type="match status" value="1"/>
</dbReference>
<dbReference type="RefSeq" id="WP_386819486.1">
    <property type="nucleotide sequence ID" value="NZ_JBHUIT010000006.1"/>
</dbReference>
<feature type="chain" id="PRO_5045733374" evidence="1">
    <location>
        <begin position="19"/>
        <end position="377"/>
    </location>
</feature>
<dbReference type="PANTHER" id="PTHR43283">
    <property type="entry name" value="BETA-LACTAMASE-RELATED"/>
    <property type="match status" value="1"/>
</dbReference>
<dbReference type="Gene3D" id="3.40.710.10">
    <property type="entry name" value="DD-peptidase/beta-lactamase superfamily"/>
    <property type="match status" value="1"/>
</dbReference>
<evidence type="ECO:0000313" key="4">
    <source>
        <dbReference type="Proteomes" id="UP001597375"/>
    </source>
</evidence>
<dbReference type="EC" id="3.-.-.-" evidence="3"/>
<dbReference type="InterPro" id="IPR001466">
    <property type="entry name" value="Beta-lactam-related"/>
</dbReference>